<feature type="compositionally biased region" description="Low complexity" evidence="1">
    <location>
        <begin position="1671"/>
        <end position="1703"/>
    </location>
</feature>
<evidence type="ECO:0000256" key="1">
    <source>
        <dbReference type="SAM" id="MobiDB-lite"/>
    </source>
</evidence>
<protein>
    <recommendedName>
        <fullName evidence="5">Translocation/assembly module TamB</fullName>
    </recommendedName>
</protein>
<evidence type="ECO:0000313" key="3">
    <source>
        <dbReference type="EMBL" id="PQA60589.1"/>
    </source>
</evidence>
<feature type="signal peptide" evidence="2">
    <location>
        <begin position="1"/>
        <end position="18"/>
    </location>
</feature>
<comment type="caution">
    <text evidence="3">The sequence shown here is derived from an EMBL/GenBank/DDBJ whole genome shotgun (WGS) entry which is preliminary data.</text>
</comment>
<dbReference type="Proteomes" id="UP000239590">
    <property type="component" value="Unassembled WGS sequence"/>
</dbReference>
<proteinExistence type="predicted"/>
<gene>
    <name evidence="3" type="ORF">C5O19_13520</name>
</gene>
<feature type="chain" id="PRO_5015584334" description="Translocation/assembly module TamB" evidence="2">
    <location>
        <begin position="19"/>
        <end position="1712"/>
    </location>
</feature>
<evidence type="ECO:0000313" key="4">
    <source>
        <dbReference type="Proteomes" id="UP000239590"/>
    </source>
</evidence>
<feature type="compositionally biased region" description="Basic and acidic residues" evidence="1">
    <location>
        <begin position="178"/>
        <end position="187"/>
    </location>
</feature>
<reference evidence="4" key="1">
    <citation type="submission" date="2018-02" db="EMBL/GenBank/DDBJ databases">
        <title>Genome sequencing of Solimonas sp. HR-BB.</title>
        <authorList>
            <person name="Lee Y."/>
            <person name="Jeon C.O."/>
        </authorList>
    </citation>
    <scope>NUCLEOTIDE SEQUENCE [LARGE SCALE GENOMIC DNA]</scope>
    <source>
        <strain evidence="4">HR-U</strain>
    </source>
</reference>
<dbReference type="OrthoDB" id="1465441at2"/>
<dbReference type="EMBL" id="PTRA01000001">
    <property type="protein sequence ID" value="PQA60589.1"/>
    <property type="molecule type" value="Genomic_DNA"/>
</dbReference>
<accession>A0A2S7ISC7</accession>
<feature type="compositionally biased region" description="Basic and acidic residues" evidence="1">
    <location>
        <begin position="1660"/>
        <end position="1670"/>
    </location>
</feature>
<evidence type="ECO:0008006" key="5">
    <source>
        <dbReference type="Google" id="ProtNLM"/>
    </source>
</evidence>
<feature type="region of interest" description="Disordered" evidence="1">
    <location>
        <begin position="1542"/>
        <end position="1712"/>
    </location>
</feature>
<name>A0A2S7ISC7_9BACT</name>
<dbReference type="RefSeq" id="WP_104713029.1">
    <property type="nucleotide sequence ID" value="NZ_PTRA01000001.1"/>
</dbReference>
<organism evidence="3 4">
    <name type="scientific">Siphonobacter curvatus</name>
    <dbReference type="NCBI Taxonomy" id="2094562"/>
    <lineage>
        <taxon>Bacteria</taxon>
        <taxon>Pseudomonadati</taxon>
        <taxon>Bacteroidota</taxon>
        <taxon>Cytophagia</taxon>
        <taxon>Cytophagales</taxon>
        <taxon>Cytophagaceae</taxon>
        <taxon>Siphonobacter</taxon>
    </lineage>
</organism>
<feature type="region of interest" description="Disordered" evidence="1">
    <location>
        <begin position="166"/>
        <end position="201"/>
    </location>
</feature>
<feature type="compositionally biased region" description="Basic and acidic residues" evidence="1">
    <location>
        <begin position="1564"/>
        <end position="1573"/>
    </location>
</feature>
<keyword evidence="4" id="KW-1185">Reference proteome</keyword>
<evidence type="ECO:0000256" key="2">
    <source>
        <dbReference type="SAM" id="SignalP"/>
    </source>
</evidence>
<sequence length="1712" mass="188184">MRFLLLFALLLTFQLSYAQQVKFSDQPDQFVQDVQTVTTAFGQKQVGIDFATAWTGFNATQQSQIIAITRAMFAKNMKQPPYLLPWFQALHGTTQQQLGGAELSNFLSVTEKTFKSSDSKAYLNYLNFVRLFLTSRQLYATNFHKLPTTGGTFKFRFIDQPLDVRTDKTTSPATTPKPADEEPKSTEPTDDGWGNGWDDSGWDTPVSATNEPIKALPQPKLLAAGPLLDLQGVSLAIVTAQDSFVVDQATLTLGIKEGLLYGQSGKYTWPMGDLKQANVDLKSYKMLLKTPRILADEAVLTYGERLKEPVPGTFRFESRKRAPNAVVTQPQFESAKADVELKNLGKDVEYRGGFAVIGTKVYGAAANGHRATLTVKQNDKIAFRAQSKGFELSDSLIYSPNAQFSGYFPTGDSLTHPALRLTYNAQTKNLRLARLERGGYRSASFSDSYHGFAIRADAAKWSLPSQHLEFDIIGGQTAVPARFESVDYYESTQYDRLTSPQGFHPVTLLANCLKQKGVSAITVDELAAHYRREGKLMRDALILPIEQGFIDYNPDTDQVKLSSKGLHYLQVALAKKDFDNLAILSTQAGSDRDSLANASINFKDNYLTIRGVAPFKVSDSLKIYIRPSDKVVRVGKNRSFVFNGEMKLDNFRFKGRDLNFNYEQFYVNLDKLDTVTFIPQQMKGKKNSKEIGQDLKYGSGKLYLGKPNNKSGKKPSVPRLVVQDGVNIYFDDTTRLAGAYNRKVYFKIPKIDQDSLTSKDIEFAGTFYSDGVLPPIQTKLVTMPDNSLGFTHKVPEAGLKLYEGKGNLKVTGTLTMDNEGLRADGVLTTLTTSLEAKNLVLTPDSVISTGGTSGRIKEGMVGKTYFPEVALKSYEVKWLPKQDSLIIKDKESSLDFYNGTSHLTGSLLVRSTGLYGEGIMKRKDSEISSESFSFKKDQFVAERAQIQVGTAEKPALLGRAVDVTFNTVAQNAVIQTPKNATLEDSSSLYFPYAAYTTTINRADWDIAKKTISMKGNVKTSTFISMNPTQEGLAFNGAEALYEMDKMTLNIKGVPYIKSADAKIIPANGLVSIKQDAEILPLKKARVIADTVNEFHHLSDGTIQILSAKKFEGNATYQYVRSKGDTTNLKMDAFEFRETTSTSAVASKSSRRNKTETVSNVSYGTVAKSGISEENRFLLTPRLLYKGDITMVAADPGLKFKGAIQTNLKSKIAEPAWIPFEGSNGDSLSLHVDGLKGEDGTTPLYTGLHFGGEGLYLTFLSPKYNAQDTDIFTASGSLRDDAKTNQLTIASDARANDETLEGKKYVLDDSKKVITFEGPMTLFSPATTVQAAGFARLVPDSAKYLFNTMLVFNTSIPAPVMAVAADKIVKTNLDEKISEEAAEGDFDRLLLKIANIAGGKVAEQFSQKSTNGASVALPTVSPKFAATAVLSNLSLRYNPENQAFYSVGRIGVANVGATDINAQFDGAVEIRKNPTGIDDLFLYLELNPDVWYYFASVQGTTEVFSSDQDFNAQLQAKTGKDNKILLVSEEDKNNFVDRFSTMYRAGSSNKPRAPRPRPVVAQQKSEAEPAKEETVGTEETAATEQAEEKVAATKTKPTKKSKKKTQEPVVEETFPAEEVRDEEPVVEETAKSSKKTKKKAQEAVIEETAVMPGDSVATDSTDLKKVKDKKALVQAPAKKTTLSDSTKTKKITSLSETQEAAPVKKPAEKKTGF</sequence>
<keyword evidence="2" id="KW-0732">Signal</keyword>